<keyword evidence="2" id="KW-1003">Cell membrane</keyword>
<gene>
    <name evidence="9" type="ORF">UT78_C0005G0034</name>
</gene>
<dbReference type="Proteomes" id="UP000034301">
    <property type="component" value="Unassembled WGS sequence"/>
</dbReference>
<feature type="transmembrane region" description="Helical" evidence="6">
    <location>
        <begin position="261"/>
        <end position="279"/>
    </location>
</feature>
<feature type="transmembrane region" description="Helical" evidence="6">
    <location>
        <begin position="346"/>
        <end position="365"/>
    </location>
</feature>
<keyword evidence="4 6" id="KW-1133">Transmembrane helix</keyword>
<dbReference type="Pfam" id="PF13567">
    <property type="entry name" value="DUF4131"/>
    <property type="match status" value="1"/>
</dbReference>
<feature type="domain" description="DUF4131" evidence="8">
    <location>
        <begin position="14"/>
        <end position="102"/>
    </location>
</feature>
<evidence type="ECO:0000259" key="7">
    <source>
        <dbReference type="Pfam" id="PF03772"/>
    </source>
</evidence>
<dbReference type="GO" id="GO:0005886">
    <property type="term" value="C:plasma membrane"/>
    <property type="evidence" value="ECO:0007669"/>
    <property type="project" value="UniProtKB-SubCell"/>
</dbReference>
<feature type="transmembrane region" description="Helical" evidence="6">
    <location>
        <begin position="236"/>
        <end position="255"/>
    </location>
</feature>
<dbReference type="Pfam" id="PF03772">
    <property type="entry name" value="Competence"/>
    <property type="match status" value="1"/>
</dbReference>
<sequence length="415" mass="46868">MGFLDFIRWTFRRQVSGEIIDEPSLKENNQQLTVLITSRGWTSKILLSANLGEYYKYGDEISFIGTLKKPENFVTDTGKEFDYVNYLRKDGILYVMSYPKIEIMSRGNGNVIKSALFFVKEKFLEKVNFAISAPENLLMGGLILGEKSSFDQSMRQNFVDTGTIHIVALSGYNVTIVAEWVMKLFSFLPNNLGFSAGILAILLFVLMTGGSSTAVRAGIMATLALVARATGRNYDVARALVLAGVFMILLNPFLLAFDVSFQLSFVATVAVIFLAPRIEKYFLWVPDFFKLRDIVSVTCAAYVFVFPFILYKMGNFSLVALPANILILPFIPFTMMLGFLTGFVGLIWYVFAVPFGFISYLLLYYELGVISFFSKLPFAAFSFPNFPLSLTIVIYAYFIYRLFGRSIKEFFVVEK</sequence>
<evidence type="ECO:0000256" key="3">
    <source>
        <dbReference type="ARBA" id="ARBA00022692"/>
    </source>
</evidence>
<dbReference type="InterPro" id="IPR025405">
    <property type="entry name" value="DUF4131"/>
</dbReference>
<evidence type="ECO:0000313" key="10">
    <source>
        <dbReference type="Proteomes" id="UP000034301"/>
    </source>
</evidence>
<comment type="caution">
    <text evidence="9">The sequence shown here is derived from an EMBL/GenBank/DDBJ whole genome shotgun (WGS) entry which is preliminary data.</text>
</comment>
<organism evidence="9 10">
    <name type="scientific">Candidatus Nomurabacteria bacterium GW2011_GWF2_40_12</name>
    <dbReference type="NCBI Taxonomy" id="1618776"/>
    <lineage>
        <taxon>Bacteria</taxon>
        <taxon>Candidatus Nomuraibacteriota</taxon>
    </lineage>
</organism>
<dbReference type="NCBIfam" id="TIGR00360">
    <property type="entry name" value="ComEC_N-term"/>
    <property type="match status" value="1"/>
</dbReference>
<dbReference type="EMBL" id="LBYC01000005">
    <property type="protein sequence ID" value="KKR43310.1"/>
    <property type="molecule type" value="Genomic_DNA"/>
</dbReference>
<dbReference type="PATRIC" id="fig|1618776.3.peg.296"/>
<feature type="transmembrane region" description="Helical" evidence="6">
    <location>
        <begin position="194"/>
        <end position="215"/>
    </location>
</feature>
<dbReference type="AlphaFoldDB" id="A0A0G0T8A6"/>
<evidence type="ECO:0000313" key="9">
    <source>
        <dbReference type="EMBL" id="KKR43310.1"/>
    </source>
</evidence>
<evidence type="ECO:0000256" key="4">
    <source>
        <dbReference type="ARBA" id="ARBA00022989"/>
    </source>
</evidence>
<dbReference type="InterPro" id="IPR052159">
    <property type="entry name" value="Competence_DNA_uptake"/>
</dbReference>
<dbReference type="PANTHER" id="PTHR30619:SF7">
    <property type="entry name" value="BETA-LACTAMASE DOMAIN PROTEIN"/>
    <property type="match status" value="1"/>
</dbReference>
<evidence type="ECO:0000256" key="5">
    <source>
        <dbReference type="ARBA" id="ARBA00023136"/>
    </source>
</evidence>
<keyword evidence="5 6" id="KW-0472">Membrane</keyword>
<feature type="transmembrane region" description="Helical" evidence="6">
    <location>
        <begin position="316"/>
        <end position="339"/>
    </location>
</feature>
<feature type="domain" description="ComEC/Rec2-related protein" evidence="7">
    <location>
        <begin position="142"/>
        <end position="403"/>
    </location>
</feature>
<proteinExistence type="predicted"/>
<feature type="transmembrane region" description="Helical" evidence="6">
    <location>
        <begin position="291"/>
        <end position="310"/>
    </location>
</feature>
<accession>A0A0G0T8A6</accession>
<evidence type="ECO:0000259" key="8">
    <source>
        <dbReference type="Pfam" id="PF13567"/>
    </source>
</evidence>
<evidence type="ECO:0000256" key="6">
    <source>
        <dbReference type="SAM" id="Phobius"/>
    </source>
</evidence>
<evidence type="ECO:0000256" key="1">
    <source>
        <dbReference type="ARBA" id="ARBA00004651"/>
    </source>
</evidence>
<dbReference type="PANTHER" id="PTHR30619">
    <property type="entry name" value="DNA INTERNALIZATION/COMPETENCE PROTEIN COMEC/REC2"/>
    <property type="match status" value="1"/>
</dbReference>
<reference evidence="9 10" key="1">
    <citation type="journal article" date="2015" name="Nature">
        <title>rRNA introns, odd ribosomes, and small enigmatic genomes across a large radiation of phyla.</title>
        <authorList>
            <person name="Brown C.T."/>
            <person name="Hug L.A."/>
            <person name="Thomas B.C."/>
            <person name="Sharon I."/>
            <person name="Castelle C.J."/>
            <person name="Singh A."/>
            <person name="Wilkins M.J."/>
            <person name="Williams K.H."/>
            <person name="Banfield J.F."/>
        </authorList>
    </citation>
    <scope>NUCLEOTIDE SEQUENCE [LARGE SCALE GENOMIC DNA]</scope>
</reference>
<feature type="transmembrane region" description="Helical" evidence="6">
    <location>
        <begin position="377"/>
        <end position="400"/>
    </location>
</feature>
<name>A0A0G0T8A6_9BACT</name>
<protein>
    <submittedName>
        <fullName evidence="9">Internalization-related competence protein ComEC/Rec2 protein</fullName>
    </submittedName>
</protein>
<comment type="subcellular location">
    <subcellularLocation>
        <location evidence="1">Cell membrane</location>
        <topology evidence="1">Multi-pass membrane protein</topology>
    </subcellularLocation>
</comment>
<evidence type="ECO:0000256" key="2">
    <source>
        <dbReference type="ARBA" id="ARBA00022475"/>
    </source>
</evidence>
<dbReference type="InterPro" id="IPR004477">
    <property type="entry name" value="ComEC_N"/>
</dbReference>
<keyword evidence="3 6" id="KW-0812">Transmembrane</keyword>